<dbReference type="InterPro" id="IPR050870">
    <property type="entry name" value="FAST_kinase"/>
</dbReference>
<sequence length="797" mass="86946">MAPPAKPTAGFVAMRDLKTPSDVARAIRGIGPGVQARHVTAAFRRLAQMSRDEGRKAMRSVAEAGLRTVGSAGGDDVAGVLEACARMGFRHGLLGRLARRAVEKRMAAEMGSDRLTALITAVCVLTRRGKDGIGGRENGKRRKRAEWAGKPEQVDEKGKGRGGGEREKDGEIGTRRDSGVDPLQGVQGLDQVSESCGIVAGGELGELDGEGMGHGEGSMLGMLLKVACDELLLFRERDKCIEANLPRLLSFMAASGHKDQRLVDGVVAMVSCPNRAAHLEDGQLTNALCGLEKLGFKDEAVLDVLCAEVTDAERMGAFHKAQLFAVVVSLSRLASKLGSMRKFCLAALKEASEPGRLASYTGVDFIVVLGIAAQHGLSDVGGMLFQEFCRRQDVIVFSDQQKSLALKAITRLASQEPQLVSKMVDSLLEKKGEENLSDSALVSVLCIWTTQQCQHLPQHRDAIRALCKKVCTPSRLSRLSTGDLARVIHVLYRCQKLDDPLAATTELQPVVQEAAQRARLISLNAVDLSALMSSLGLARISAVEPAVKLVLHEVCTPSRLRKFERRQLMNVVHNFGSLPHTRDFTSFDKLSLSYLESELLRPHRLHSFSQGDVAVVLHGLARIGQPSRRAVSAFCAKLLEGDRTSELRQSEVLHIFTALRMLNVRDEGLAEVLIDVVLSDQGLRSFTEHGLTGILYSLAHMGYDDERVWNEIVGELTRVPRLQKLGPHGFSDIFKSMRLVGFRDAASVDLLVGEMSKPNRLQDFDPEHLFWITQDLKRLVGGSDAAIMALQACMQQK</sequence>
<dbReference type="GO" id="GO:0035770">
    <property type="term" value="C:ribonucleoprotein granule"/>
    <property type="evidence" value="ECO:0007669"/>
    <property type="project" value="TreeGrafter"/>
</dbReference>
<protein>
    <submittedName>
        <fullName evidence="2">Uncharacterized protein</fullName>
    </submittedName>
</protein>
<dbReference type="Proteomes" id="UP000708148">
    <property type="component" value="Unassembled WGS sequence"/>
</dbReference>
<keyword evidence="3" id="KW-1185">Reference proteome</keyword>
<dbReference type="AlphaFoldDB" id="A0A8S1J377"/>
<accession>A0A8S1J377</accession>
<dbReference type="GO" id="GO:0000963">
    <property type="term" value="P:mitochondrial RNA processing"/>
    <property type="evidence" value="ECO:0007669"/>
    <property type="project" value="TreeGrafter"/>
</dbReference>
<reference evidence="2" key="1">
    <citation type="submission" date="2020-12" db="EMBL/GenBank/DDBJ databases">
        <authorList>
            <person name="Iha C."/>
        </authorList>
    </citation>
    <scope>NUCLEOTIDE SEQUENCE</scope>
</reference>
<evidence type="ECO:0000313" key="3">
    <source>
        <dbReference type="Proteomes" id="UP000708148"/>
    </source>
</evidence>
<feature type="region of interest" description="Disordered" evidence="1">
    <location>
        <begin position="133"/>
        <end position="183"/>
    </location>
</feature>
<feature type="compositionally biased region" description="Basic and acidic residues" evidence="1">
    <location>
        <begin position="145"/>
        <end position="179"/>
    </location>
</feature>
<gene>
    <name evidence="2" type="ORF">OSTQU699_LOCUS5544</name>
</gene>
<dbReference type="GO" id="GO:0005759">
    <property type="term" value="C:mitochondrial matrix"/>
    <property type="evidence" value="ECO:0007669"/>
    <property type="project" value="TreeGrafter"/>
</dbReference>
<dbReference type="PANTHER" id="PTHR21228:SF40">
    <property type="entry name" value="LD45607P"/>
    <property type="match status" value="1"/>
</dbReference>
<evidence type="ECO:0000313" key="2">
    <source>
        <dbReference type="EMBL" id="CAD7700185.1"/>
    </source>
</evidence>
<organism evidence="2 3">
    <name type="scientific">Ostreobium quekettii</name>
    <dbReference type="NCBI Taxonomy" id="121088"/>
    <lineage>
        <taxon>Eukaryota</taxon>
        <taxon>Viridiplantae</taxon>
        <taxon>Chlorophyta</taxon>
        <taxon>core chlorophytes</taxon>
        <taxon>Ulvophyceae</taxon>
        <taxon>TCBD clade</taxon>
        <taxon>Bryopsidales</taxon>
        <taxon>Ostreobineae</taxon>
        <taxon>Ostreobiaceae</taxon>
        <taxon>Ostreobium</taxon>
    </lineage>
</organism>
<dbReference type="GO" id="GO:0044528">
    <property type="term" value="P:regulation of mitochondrial mRNA stability"/>
    <property type="evidence" value="ECO:0007669"/>
    <property type="project" value="TreeGrafter"/>
</dbReference>
<dbReference type="GO" id="GO:0003723">
    <property type="term" value="F:RNA binding"/>
    <property type="evidence" value="ECO:0007669"/>
    <property type="project" value="TreeGrafter"/>
</dbReference>
<comment type="caution">
    <text evidence="2">The sequence shown here is derived from an EMBL/GenBank/DDBJ whole genome shotgun (WGS) entry which is preliminary data.</text>
</comment>
<dbReference type="PANTHER" id="PTHR21228">
    <property type="entry name" value="FAST LEU-RICH DOMAIN-CONTAINING"/>
    <property type="match status" value="1"/>
</dbReference>
<evidence type="ECO:0000256" key="1">
    <source>
        <dbReference type="SAM" id="MobiDB-lite"/>
    </source>
</evidence>
<name>A0A8S1J377_9CHLO</name>
<proteinExistence type="predicted"/>
<dbReference type="EMBL" id="CAJHUC010001194">
    <property type="protein sequence ID" value="CAD7700185.1"/>
    <property type="molecule type" value="Genomic_DNA"/>
</dbReference>